<dbReference type="EMBL" id="CP091521">
    <property type="protein sequence ID" value="UOP05162.1"/>
    <property type="molecule type" value="Genomic_DNA"/>
</dbReference>
<sequence length="120" mass="13913">MNKTAVLATVTALTVLLFAQPVRACSAIDAWEAWWAAADTNRDGTLDRREWQRAAKNPDTANFVITFRFGRAAFRRLDDNGDKRLQQNELRALQAQIDYVRHPCTDWAEEQRNRILREHD</sequence>
<feature type="chain" id="PRO_5035858690" description="EF-hand domain-containing protein" evidence="1">
    <location>
        <begin position="25"/>
        <end position="120"/>
    </location>
</feature>
<protein>
    <recommendedName>
        <fullName evidence="2">EF-hand domain-containing protein</fullName>
    </recommendedName>
</protein>
<evidence type="ECO:0000259" key="2">
    <source>
        <dbReference type="PROSITE" id="PS50222"/>
    </source>
</evidence>
<dbReference type="AlphaFoldDB" id="A0A8T9MY88"/>
<dbReference type="InterPro" id="IPR018247">
    <property type="entry name" value="EF_Hand_1_Ca_BS"/>
</dbReference>
<dbReference type="KEGG" id="ckh:LVJ77_02575"/>
<dbReference type="InterPro" id="IPR011992">
    <property type="entry name" value="EF-hand-dom_pair"/>
</dbReference>
<reference evidence="3" key="1">
    <citation type="journal article" date="2022" name="Res Sq">
        <title>Evolution of multicellular longitudinally dividing oral cavity symbionts (Neisseriaceae).</title>
        <authorList>
            <person name="Nyongesa S."/>
            <person name="Weber P."/>
            <person name="Bernet E."/>
            <person name="Pullido F."/>
            <person name="Nieckarz M."/>
            <person name="Delaby M."/>
            <person name="Nieves C."/>
            <person name="Viehboeck T."/>
            <person name="Krause N."/>
            <person name="Rivera-Millot A."/>
            <person name="Nakamura A."/>
            <person name="Vischer N."/>
            <person name="VanNieuwenhze M."/>
            <person name="Brun Y."/>
            <person name="Cava F."/>
            <person name="Bulgheresi S."/>
            <person name="Veyrier F."/>
        </authorList>
    </citation>
    <scope>NUCLEOTIDE SEQUENCE</scope>
    <source>
        <strain evidence="3">17694</strain>
    </source>
</reference>
<evidence type="ECO:0000313" key="4">
    <source>
        <dbReference type="Proteomes" id="UP000831534"/>
    </source>
</evidence>
<dbReference type="PROSITE" id="PS00018">
    <property type="entry name" value="EF_HAND_1"/>
    <property type="match status" value="2"/>
</dbReference>
<dbReference type="Proteomes" id="UP000831534">
    <property type="component" value="Chromosome"/>
</dbReference>
<accession>A0A8T9MY88</accession>
<evidence type="ECO:0000313" key="3">
    <source>
        <dbReference type="EMBL" id="UOP05162.1"/>
    </source>
</evidence>
<feature type="signal peptide" evidence="1">
    <location>
        <begin position="1"/>
        <end position="24"/>
    </location>
</feature>
<proteinExistence type="predicted"/>
<dbReference type="GO" id="GO:0005509">
    <property type="term" value="F:calcium ion binding"/>
    <property type="evidence" value="ECO:0007669"/>
    <property type="project" value="InterPro"/>
</dbReference>
<feature type="domain" description="EF-hand" evidence="2">
    <location>
        <begin position="26"/>
        <end position="61"/>
    </location>
</feature>
<dbReference type="Gene3D" id="1.10.238.10">
    <property type="entry name" value="EF-hand"/>
    <property type="match status" value="1"/>
</dbReference>
<dbReference type="InterPro" id="IPR002048">
    <property type="entry name" value="EF_hand_dom"/>
</dbReference>
<organism evidence="3 4">
    <name type="scientific">Conchiformibius kuhniae</name>
    <dbReference type="NCBI Taxonomy" id="211502"/>
    <lineage>
        <taxon>Bacteria</taxon>
        <taxon>Pseudomonadati</taxon>
        <taxon>Pseudomonadota</taxon>
        <taxon>Betaproteobacteria</taxon>
        <taxon>Neisseriales</taxon>
        <taxon>Neisseriaceae</taxon>
        <taxon>Conchiformibius</taxon>
    </lineage>
</organism>
<dbReference type="SUPFAM" id="SSF47473">
    <property type="entry name" value="EF-hand"/>
    <property type="match status" value="1"/>
</dbReference>
<gene>
    <name evidence="3" type="ORF">LVJ77_02575</name>
</gene>
<dbReference type="RefSeq" id="WP_034334125.1">
    <property type="nucleotide sequence ID" value="NZ_CP091521.1"/>
</dbReference>
<evidence type="ECO:0000256" key="1">
    <source>
        <dbReference type="SAM" id="SignalP"/>
    </source>
</evidence>
<keyword evidence="4" id="KW-1185">Reference proteome</keyword>
<dbReference type="Pfam" id="PF13202">
    <property type="entry name" value="EF-hand_5"/>
    <property type="match status" value="1"/>
</dbReference>
<name>A0A8T9MY88_9NEIS</name>
<dbReference type="PROSITE" id="PS50222">
    <property type="entry name" value="EF_HAND_2"/>
    <property type="match status" value="1"/>
</dbReference>
<reference evidence="3" key="2">
    <citation type="submission" date="2024-09" db="EMBL/GenBank/DDBJ databases">
        <authorList>
            <person name="Veyrier F.J."/>
        </authorList>
    </citation>
    <scope>NUCLEOTIDE SEQUENCE</scope>
    <source>
        <strain evidence="3">17694</strain>
    </source>
</reference>
<keyword evidence="1" id="KW-0732">Signal</keyword>